<protein>
    <submittedName>
        <fullName evidence="1">Uncharacterized protein</fullName>
    </submittedName>
</protein>
<reference evidence="1" key="1">
    <citation type="submission" date="2019-11" db="EMBL/GenBank/DDBJ databases">
        <title>Description of new Acetobacter species.</title>
        <authorList>
            <person name="Cleenwerck I."/>
            <person name="Sombolestani A.S."/>
        </authorList>
    </citation>
    <scope>NUCLEOTIDE SEQUENCE</scope>
    <source>
        <strain evidence="1">LMG 1626</strain>
    </source>
</reference>
<dbReference type="Proteomes" id="UP000597459">
    <property type="component" value="Unassembled WGS sequence"/>
</dbReference>
<gene>
    <name evidence="1" type="ORF">GOB87_11615</name>
</gene>
<evidence type="ECO:0000313" key="2">
    <source>
        <dbReference type="Proteomes" id="UP000597459"/>
    </source>
</evidence>
<keyword evidence="2" id="KW-1185">Reference proteome</keyword>
<comment type="caution">
    <text evidence="1">The sequence shown here is derived from an EMBL/GenBank/DDBJ whole genome shotgun (WGS) entry which is preliminary data.</text>
</comment>
<dbReference type="EMBL" id="WOTH01000026">
    <property type="protein sequence ID" value="NHO54587.1"/>
    <property type="molecule type" value="Genomic_DNA"/>
</dbReference>
<dbReference type="RefSeq" id="WP_166316889.1">
    <property type="nucleotide sequence ID" value="NZ_WOTH01000026.1"/>
</dbReference>
<organism evidence="1 2">
    <name type="scientific">Acetobacter estunensis</name>
    <dbReference type="NCBI Taxonomy" id="104097"/>
    <lineage>
        <taxon>Bacteria</taxon>
        <taxon>Pseudomonadati</taxon>
        <taxon>Pseudomonadota</taxon>
        <taxon>Alphaproteobacteria</taxon>
        <taxon>Acetobacterales</taxon>
        <taxon>Acetobacteraceae</taxon>
        <taxon>Acetobacter</taxon>
    </lineage>
</organism>
<name>A0A967BDV1_9PROT</name>
<proteinExistence type="predicted"/>
<evidence type="ECO:0000313" key="1">
    <source>
        <dbReference type="EMBL" id="NHO54587.1"/>
    </source>
</evidence>
<accession>A0A967BDV1</accession>
<sequence length="171" mass="18762">MSAMETPQGLLWGGFSQFGNHTPLNHLLDLMLRSRDYLGSGHDTASFEAMMAAARAFTPAPGVSELAGLARRETALREFLTGYDSVVDFLSCEVLKDPLWSVEGGLIQFRHVLQSDAGSEATLEWLDTLPWPEILSDARRMDHAVQEFCVGRALLDESGAIFAKDTDCARA</sequence>
<dbReference type="AlphaFoldDB" id="A0A967BDV1"/>